<gene>
    <name evidence="2" type="ORF">B9J98_08360</name>
</gene>
<reference evidence="2 3" key="1">
    <citation type="submission" date="2017-04" db="EMBL/GenBank/DDBJ databases">
        <title>Draft Aigarchaeota genome from a New Zealand hot spring.</title>
        <authorList>
            <person name="Reysenbach A.-L."/>
            <person name="Donaho J.A."/>
            <person name="Gerhart J."/>
            <person name="Kelley J.F."/>
            <person name="Kouba K."/>
            <person name="Podar M."/>
            <person name="Stott M."/>
        </authorList>
    </citation>
    <scope>NUCLEOTIDE SEQUENCE [LARGE SCALE GENOMIC DNA]</scope>
    <source>
        <strain evidence="2">NZ13_MG1</strain>
    </source>
</reference>
<feature type="domain" description="Spore protein YkvP/CgeB glycosyl transferase-like" evidence="1">
    <location>
        <begin position="207"/>
        <end position="313"/>
    </location>
</feature>
<evidence type="ECO:0000313" key="2">
    <source>
        <dbReference type="EMBL" id="PUA30982.1"/>
    </source>
</evidence>
<dbReference type="SUPFAM" id="SSF53756">
    <property type="entry name" value="UDP-Glycosyltransferase/glycogen phosphorylase"/>
    <property type="match status" value="1"/>
</dbReference>
<protein>
    <recommendedName>
        <fullName evidence="1">Spore protein YkvP/CgeB glycosyl transferase-like domain-containing protein</fullName>
    </recommendedName>
</protein>
<evidence type="ECO:0000259" key="1">
    <source>
        <dbReference type="Pfam" id="PF13524"/>
    </source>
</evidence>
<dbReference type="Proteomes" id="UP000244066">
    <property type="component" value="Unassembled WGS sequence"/>
</dbReference>
<dbReference type="Gene3D" id="3.40.50.2000">
    <property type="entry name" value="Glycogen Phosphorylase B"/>
    <property type="match status" value="1"/>
</dbReference>
<dbReference type="AlphaFoldDB" id="A0A2R7Y2D8"/>
<accession>A0A2R7Y2D8</accession>
<comment type="caution">
    <text evidence="2">The sequence shown here is derived from an EMBL/GenBank/DDBJ whole genome shotgun (WGS) entry which is preliminary data.</text>
</comment>
<dbReference type="InterPro" id="IPR055259">
    <property type="entry name" value="YkvP/CgeB_Glyco_trans-like"/>
</dbReference>
<evidence type="ECO:0000313" key="3">
    <source>
        <dbReference type="Proteomes" id="UP000244066"/>
    </source>
</evidence>
<dbReference type="EMBL" id="NDWU01000037">
    <property type="protein sequence ID" value="PUA30982.1"/>
    <property type="molecule type" value="Genomic_DNA"/>
</dbReference>
<sequence length="327" mass="38429">MLTSSAYSHRYDGRYPLVLLLCDSNPFSIVRWFEHALYDSVNVISVYLDVHEWFVKKFSLPSLLYKLMRTRLSHVKPMPSEPDVVLLVEPPIKLHYDLSGFKNSLKVFYALDPHGDGAIEGYKKCRVDEYDVVFVAQKDYLHTFKEIGCEKVYWLPYAYDPRIFREIKNVPMRYDVAFLGFMNEERRTILEKVRQKFKLFVTEAGMFAFMHDASLAYSMSKAALQISNRKTLGSRIFEAMGCRRMVLADSIKNGLEEIFTEDENIVLYSDTNELLEKLEFYLHDEEERVRIAENGYRLVSAAHTYRHRVRSMLETLKLKVPYSETFH</sequence>
<name>A0A2R7Y2D8_9ARCH</name>
<dbReference type="Pfam" id="PF13524">
    <property type="entry name" value="Glyco_trans_1_2"/>
    <property type="match status" value="1"/>
</dbReference>
<proteinExistence type="predicted"/>
<organism evidence="2 3">
    <name type="scientific">Candidatus Terraquivivens tikiterensis</name>
    <dbReference type="NCBI Taxonomy" id="1980982"/>
    <lineage>
        <taxon>Archaea</taxon>
        <taxon>Nitrososphaerota</taxon>
        <taxon>Candidatus Wolframiiraptoraceae</taxon>
        <taxon>Candidatus Terraquivivens</taxon>
    </lineage>
</organism>